<accession>A0ABY8VBD9</accession>
<reference evidence="2 3" key="1">
    <citation type="submission" date="2022-09" db="EMBL/GenBank/DDBJ databases">
        <title>Whole genome sequencing analysis of tet(X)-positive Empedobacter falsenii YWS9-3.</title>
        <authorList>
            <person name="Chen C."/>
            <person name="Lv Y.-L."/>
        </authorList>
    </citation>
    <scope>NUCLEOTIDE SEQUENCE [LARGE SCALE GENOMIC DNA]</scope>
    <source>
        <strain evidence="2 3">YWS9-3_T</strain>
    </source>
</reference>
<dbReference type="Pfam" id="PF09697">
    <property type="entry name" value="Porph_ging"/>
    <property type="match status" value="1"/>
</dbReference>
<proteinExistence type="predicted"/>
<dbReference type="EMBL" id="CP106831">
    <property type="protein sequence ID" value="WIH98467.1"/>
    <property type="molecule type" value="Genomic_DNA"/>
</dbReference>
<gene>
    <name evidence="2" type="ORF">OBA43_05960</name>
</gene>
<organism evidence="2 3">
    <name type="scientific">Empedobacter falsenii</name>
    <dbReference type="NCBI Taxonomy" id="343874"/>
    <lineage>
        <taxon>Bacteria</taxon>
        <taxon>Pseudomonadati</taxon>
        <taxon>Bacteroidota</taxon>
        <taxon>Flavobacteriia</taxon>
        <taxon>Flavobacteriales</taxon>
        <taxon>Weeksellaceae</taxon>
        <taxon>Empedobacter</taxon>
    </lineage>
</organism>
<sequence length="273" mass="32141">MRKNILILLINFCCTLIFAQNDNFLVEYKYNYTNDSLNKSNKKEEEMVMRINEKGFVFLPKNDFKNDTLKGNINDLMVDGKIIMKDIFAKYGKTDNNIRMFFLKDKKIYLIQTNVALTMIDFEDVVPNISWKLLKEEKELNGYKVKKATTNLFGRNWEAWYTEDIPVSYGPYKFNGLPGLILDIKDSEDFFHFEFISFAKSKSSIPKAFDSGRVKMTRIEFMDYIKKYKENPLIVLGESNSVVRDDETFFKRKKALLELNNNSIERGIQFNLK</sequence>
<keyword evidence="3" id="KW-1185">Reference proteome</keyword>
<dbReference type="InterPro" id="IPR005901">
    <property type="entry name" value="GLPGLI"/>
</dbReference>
<dbReference type="RefSeq" id="WP_260544459.1">
    <property type="nucleotide sequence ID" value="NZ_CP106831.1"/>
</dbReference>
<dbReference type="NCBIfam" id="TIGR01200">
    <property type="entry name" value="GLPGLI"/>
    <property type="match status" value="1"/>
</dbReference>
<feature type="chain" id="PRO_5047352342" evidence="1">
    <location>
        <begin position="20"/>
        <end position="273"/>
    </location>
</feature>
<evidence type="ECO:0000313" key="3">
    <source>
        <dbReference type="Proteomes" id="UP001223501"/>
    </source>
</evidence>
<evidence type="ECO:0000256" key="1">
    <source>
        <dbReference type="SAM" id="SignalP"/>
    </source>
</evidence>
<name>A0ABY8VBD9_9FLAO</name>
<dbReference type="Proteomes" id="UP001223501">
    <property type="component" value="Chromosome"/>
</dbReference>
<feature type="signal peptide" evidence="1">
    <location>
        <begin position="1"/>
        <end position="19"/>
    </location>
</feature>
<evidence type="ECO:0000313" key="2">
    <source>
        <dbReference type="EMBL" id="WIH98467.1"/>
    </source>
</evidence>
<keyword evidence="1" id="KW-0732">Signal</keyword>
<protein>
    <submittedName>
        <fullName evidence="2">GLPGLI family protein</fullName>
    </submittedName>
</protein>